<feature type="binding site" evidence="7">
    <location>
        <position position="111"/>
    </location>
    <ligand>
        <name>S-adenosyl-L-methionine</name>
        <dbReference type="ChEBI" id="CHEBI:59789"/>
    </ligand>
</feature>
<keyword evidence="6 7" id="KW-0819">tRNA processing</keyword>
<evidence type="ECO:0000256" key="4">
    <source>
        <dbReference type="ARBA" id="ARBA00022679"/>
    </source>
</evidence>
<comment type="function">
    <text evidence="2 7">Catalyzes the formation of N(7)-methylguanine at position 46 (m7G46) in tRNA.</text>
</comment>
<feature type="binding site" evidence="7">
    <location>
        <begin position="208"/>
        <end position="211"/>
    </location>
    <ligand>
        <name>substrate</name>
    </ligand>
</feature>
<evidence type="ECO:0000256" key="1">
    <source>
        <dbReference type="ARBA" id="ARBA00000142"/>
    </source>
</evidence>
<dbReference type="RefSeq" id="WP_148340040.1">
    <property type="nucleotide sequence ID" value="NZ_LR699119.1"/>
</dbReference>
<proteinExistence type="inferred from homology"/>
<keyword evidence="5 7" id="KW-0949">S-adenosyl-L-methionine</keyword>
<dbReference type="InterPro" id="IPR029063">
    <property type="entry name" value="SAM-dependent_MTases_sf"/>
</dbReference>
<evidence type="ECO:0000256" key="2">
    <source>
        <dbReference type="ARBA" id="ARBA00003015"/>
    </source>
</evidence>
<feature type="binding site" evidence="7">
    <location>
        <position position="138"/>
    </location>
    <ligand>
        <name>substrate</name>
    </ligand>
</feature>
<feature type="binding site" evidence="7">
    <location>
        <position position="170"/>
    </location>
    <ligand>
        <name>substrate</name>
    </ligand>
</feature>
<keyword evidence="4 7" id="KW-0808">Transferase</keyword>
<dbReference type="AlphaFoldDB" id="A0A5E4PJX8"/>
<dbReference type="CDD" id="cd02440">
    <property type="entry name" value="AdoMet_MTases"/>
    <property type="match status" value="1"/>
</dbReference>
<dbReference type="KEGG" id="asip:AQUSIP_20620"/>
<dbReference type="SUPFAM" id="SSF53335">
    <property type="entry name" value="S-adenosyl-L-methionine-dependent methyltransferases"/>
    <property type="match status" value="1"/>
</dbReference>
<evidence type="ECO:0000313" key="9">
    <source>
        <dbReference type="Proteomes" id="UP000324194"/>
    </source>
</evidence>
<comment type="pathway">
    <text evidence="7">tRNA modification; N(7)-methylguanine-tRNA biosynthesis.</text>
</comment>
<feature type="binding site" evidence="7">
    <location>
        <position position="84"/>
    </location>
    <ligand>
        <name>S-adenosyl-L-methionine</name>
        <dbReference type="ChEBI" id="CHEBI:59789"/>
    </ligand>
</feature>
<dbReference type="HAMAP" id="MF_01057">
    <property type="entry name" value="tRNA_methyltr_TrmB"/>
    <property type="match status" value="1"/>
</dbReference>
<feature type="binding site" evidence="7">
    <location>
        <position position="59"/>
    </location>
    <ligand>
        <name>S-adenosyl-L-methionine</name>
        <dbReference type="ChEBI" id="CHEBI:59789"/>
    </ligand>
</feature>
<evidence type="ECO:0000256" key="7">
    <source>
        <dbReference type="HAMAP-Rule" id="MF_01057"/>
    </source>
</evidence>
<feature type="binding site" evidence="7">
    <location>
        <position position="134"/>
    </location>
    <ligand>
        <name>S-adenosyl-L-methionine</name>
        <dbReference type="ChEBI" id="CHEBI:59789"/>
    </ligand>
</feature>
<dbReference type="EMBL" id="LR699119">
    <property type="protein sequence ID" value="VVC76737.1"/>
    <property type="molecule type" value="Genomic_DNA"/>
</dbReference>
<gene>
    <name evidence="7 8" type="primary">trmB</name>
    <name evidence="8" type="ORF">AQUSIP_20620</name>
</gene>
<protein>
    <recommendedName>
        <fullName evidence="7">tRNA (guanine-N(7)-)-methyltransferase</fullName>
        <ecNumber evidence="7">2.1.1.33</ecNumber>
    </recommendedName>
    <alternativeName>
        <fullName evidence="7">tRNA (guanine(46)-N(7))-methyltransferase</fullName>
    </alternativeName>
    <alternativeName>
        <fullName evidence="7">tRNA(m7G46)-methyltransferase</fullName>
    </alternativeName>
</protein>
<dbReference type="NCBIfam" id="TIGR00091">
    <property type="entry name" value="tRNA (guanosine(46)-N7)-methyltransferase TrmB"/>
    <property type="match status" value="1"/>
</dbReference>
<keyword evidence="9" id="KW-1185">Reference proteome</keyword>
<evidence type="ECO:0000256" key="6">
    <source>
        <dbReference type="ARBA" id="ARBA00022694"/>
    </source>
</evidence>
<keyword evidence="3 7" id="KW-0489">Methyltransferase</keyword>
<dbReference type="GO" id="GO:0043527">
    <property type="term" value="C:tRNA methyltransferase complex"/>
    <property type="evidence" value="ECO:0007669"/>
    <property type="project" value="TreeGrafter"/>
</dbReference>
<dbReference type="InterPro" id="IPR055361">
    <property type="entry name" value="tRNA_methyltr_TrmB_bact"/>
</dbReference>
<evidence type="ECO:0000313" key="8">
    <source>
        <dbReference type="EMBL" id="VVC76737.1"/>
    </source>
</evidence>
<dbReference type="OrthoDB" id="9802090at2"/>
<organism evidence="8 9">
    <name type="scientific">Aquicella siphonis</name>
    <dbReference type="NCBI Taxonomy" id="254247"/>
    <lineage>
        <taxon>Bacteria</taxon>
        <taxon>Pseudomonadati</taxon>
        <taxon>Pseudomonadota</taxon>
        <taxon>Gammaproteobacteria</taxon>
        <taxon>Legionellales</taxon>
        <taxon>Coxiellaceae</taxon>
        <taxon>Aquicella</taxon>
    </lineage>
</organism>
<comment type="caution">
    <text evidence="7">Lacks conserved residue(s) required for the propagation of feature annotation.</text>
</comment>
<dbReference type="Gene3D" id="3.40.50.150">
    <property type="entry name" value="Vaccinia Virus protein VP39"/>
    <property type="match status" value="1"/>
</dbReference>
<name>A0A5E4PJX8_9COXI</name>
<dbReference type="PANTHER" id="PTHR23417:SF14">
    <property type="entry name" value="PENTACOTRIPEPTIDE-REPEAT REGION OF PRORP DOMAIN-CONTAINING PROTEIN"/>
    <property type="match status" value="1"/>
</dbReference>
<evidence type="ECO:0000256" key="3">
    <source>
        <dbReference type="ARBA" id="ARBA00022603"/>
    </source>
</evidence>
<dbReference type="InterPro" id="IPR003358">
    <property type="entry name" value="tRNA_(Gua-N-7)_MeTrfase_Trmb"/>
</dbReference>
<dbReference type="PROSITE" id="PS51625">
    <property type="entry name" value="SAM_MT_TRMB"/>
    <property type="match status" value="1"/>
</dbReference>
<dbReference type="PANTHER" id="PTHR23417">
    <property type="entry name" value="3-DEOXY-D-MANNO-OCTULOSONIC-ACID TRANSFERASE/TRNA GUANINE-N 7 - -METHYLTRANSFERASE"/>
    <property type="match status" value="1"/>
</dbReference>
<accession>A0A5E4PJX8</accession>
<dbReference type="Pfam" id="PF02390">
    <property type="entry name" value="Methyltransf_4"/>
    <property type="match status" value="1"/>
</dbReference>
<evidence type="ECO:0000256" key="5">
    <source>
        <dbReference type="ARBA" id="ARBA00022691"/>
    </source>
</evidence>
<reference evidence="8 9" key="1">
    <citation type="submission" date="2019-08" db="EMBL/GenBank/DDBJ databases">
        <authorList>
            <person name="Guy L."/>
        </authorList>
    </citation>
    <scope>NUCLEOTIDE SEQUENCE [LARGE SCALE GENOMIC DNA]</scope>
    <source>
        <strain evidence="8 9">SGT-108</strain>
    </source>
</reference>
<dbReference type="GO" id="GO:0008176">
    <property type="term" value="F:tRNA (guanine(46)-N7)-methyltransferase activity"/>
    <property type="evidence" value="ECO:0007669"/>
    <property type="project" value="UniProtKB-UniRule"/>
</dbReference>
<dbReference type="Proteomes" id="UP000324194">
    <property type="component" value="Chromosome 1"/>
</dbReference>
<dbReference type="EC" id="2.1.1.33" evidence="7"/>
<sequence length="232" mass="26397">MPDKPSKIFRIRSYVPRGRRTDAQERAFAECWPRYGLRPDAGLIDYKDIFGRSAPCFLEIGFGSGQSLLALAKAHPEVDYIGVETHQPGIGAVFQGIQANGLTNLRLYYSDVIDVLEKCIPPGSLDGVQIFFPDPWPKRRHHQRRLIQPDFVKLVAARLKAGAVLHLATDWEDYARHMMRVLSLEPQLINLAGPGEFAMRSTQRPVITRFEARAIREGREIRDLRFAKCQDE</sequence>
<comment type="similarity">
    <text evidence="7">Belongs to the class I-like SAM-binding methyltransferase superfamily. TrmB family.</text>
</comment>
<dbReference type="UniPathway" id="UPA00989"/>
<comment type="catalytic activity">
    <reaction evidence="1 7">
        <text>guanosine(46) in tRNA + S-adenosyl-L-methionine = N(7)-methylguanosine(46) in tRNA + S-adenosyl-L-homocysteine</text>
        <dbReference type="Rhea" id="RHEA:42708"/>
        <dbReference type="Rhea" id="RHEA-COMP:10188"/>
        <dbReference type="Rhea" id="RHEA-COMP:10189"/>
        <dbReference type="ChEBI" id="CHEBI:57856"/>
        <dbReference type="ChEBI" id="CHEBI:59789"/>
        <dbReference type="ChEBI" id="CHEBI:74269"/>
        <dbReference type="ChEBI" id="CHEBI:74480"/>
        <dbReference type="EC" id="2.1.1.33"/>
    </reaction>
</comment>